<evidence type="ECO:0000259" key="2">
    <source>
        <dbReference type="Pfam" id="PF14498"/>
    </source>
</evidence>
<dbReference type="PANTHER" id="PTHR31084:SF0">
    <property type="entry name" value="ALPHA-L-FUCOSIDASE 2"/>
    <property type="match status" value="1"/>
</dbReference>
<name>A0A7W8KG65_9DEIO</name>
<feature type="domain" description="Glycosyl hydrolase family 95 N-terminal" evidence="2">
    <location>
        <begin position="7"/>
        <end position="262"/>
    </location>
</feature>
<protein>
    <submittedName>
        <fullName evidence="6">Alpha-L-fucosidase 2</fullName>
        <ecNumber evidence="6">3.2.1.51</ecNumber>
    </submittedName>
    <submittedName>
        <fullName evidence="5">Alpha/beta hydrolase</fullName>
    </submittedName>
</protein>
<dbReference type="EC" id="3.2.1.51" evidence="6"/>
<reference evidence="8" key="2">
    <citation type="journal article" date="2019" name="Int. J. Syst. Evol. Microbiol.">
        <title>The Global Catalogue of Microorganisms (GCM) 10K type strain sequencing project: providing services to taxonomists for standard genome sequencing and annotation.</title>
        <authorList>
            <consortium name="The Broad Institute Genomics Platform"/>
            <consortium name="The Broad Institute Genome Sequencing Center for Infectious Disease"/>
            <person name="Wu L."/>
            <person name="Ma J."/>
        </authorList>
    </citation>
    <scope>NUCLEOTIDE SEQUENCE [LARGE SCALE GENOMIC DNA]</scope>
    <source>
        <strain evidence="8">CGMCC 1.18437</strain>
    </source>
</reference>
<keyword evidence="6" id="KW-0326">Glycosidase</keyword>
<reference evidence="5" key="4">
    <citation type="submission" date="2024-05" db="EMBL/GenBank/DDBJ databases">
        <authorList>
            <person name="Sun Q."/>
            <person name="Zhou Y."/>
        </authorList>
    </citation>
    <scope>NUCLEOTIDE SEQUENCE</scope>
    <source>
        <strain evidence="5">CGMCC 1.18437</strain>
    </source>
</reference>
<organism evidence="6 7">
    <name type="scientific">Deinococcus metalli</name>
    <dbReference type="NCBI Taxonomy" id="1141878"/>
    <lineage>
        <taxon>Bacteria</taxon>
        <taxon>Thermotogati</taxon>
        <taxon>Deinococcota</taxon>
        <taxon>Deinococci</taxon>
        <taxon>Deinococcales</taxon>
        <taxon>Deinococcaceae</taxon>
        <taxon>Deinococcus</taxon>
    </lineage>
</organism>
<evidence type="ECO:0000313" key="6">
    <source>
        <dbReference type="EMBL" id="MBB5375959.1"/>
    </source>
</evidence>
<dbReference type="RefSeq" id="WP_184110202.1">
    <property type="nucleotide sequence ID" value="NZ_BNAJ01000002.1"/>
</dbReference>
<dbReference type="InterPro" id="IPR049053">
    <property type="entry name" value="AFCA-like_C"/>
</dbReference>
<dbReference type="Proteomes" id="UP000539473">
    <property type="component" value="Unassembled WGS sequence"/>
</dbReference>
<dbReference type="Pfam" id="PF21307">
    <property type="entry name" value="Glyco_hydro_95_C"/>
    <property type="match status" value="1"/>
</dbReference>
<keyword evidence="8" id="KW-1185">Reference proteome</keyword>
<dbReference type="Pfam" id="PF14498">
    <property type="entry name" value="Glyco_hyd_65N_2"/>
    <property type="match status" value="1"/>
</dbReference>
<proteinExistence type="predicted"/>
<dbReference type="Proteomes" id="UP000619376">
    <property type="component" value="Unassembled WGS sequence"/>
</dbReference>
<dbReference type="InterPro" id="IPR016518">
    <property type="entry name" value="Alpha-L-fucosidase"/>
</dbReference>
<dbReference type="InterPro" id="IPR008928">
    <property type="entry name" value="6-hairpin_glycosidase_sf"/>
</dbReference>
<reference evidence="6 7" key="3">
    <citation type="submission" date="2020-08" db="EMBL/GenBank/DDBJ databases">
        <title>Genomic Encyclopedia of Type Strains, Phase IV (KMG-IV): sequencing the most valuable type-strain genomes for metagenomic binning, comparative biology and taxonomic classification.</title>
        <authorList>
            <person name="Goeker M."/>
        </authorList>
    </citation>
    <scope>NUCLEOTIDE SEQUENCE [LARGE SCALE GENOMIC DNA]</scope>
    <source>
        <strain evidence="6 7">DSM 27521</strain>
    </source>
</reference>
<reference evidence="5" key="1">
    <citation type="journal article" date="2014" name="Int. J. Syst. Evol. Microbiol.">
        <title>Complete genome of a new Firmicutes species belonging to the dominant human colonic microbiota ('Ruminococcus bicirculans') reveals two chromosomes and a selective capacity to utilize plant glucans.</title>
        <authorList>
            <consortium name="NISC Comparative Sequencing Program"/>
            <person name="Wegmann U."/>
            <person name="Louis P."/>
            <person name="Goesmann A."/>
            <person name="Henrissat B."/>
            <person name="Duncan S.H."/>
            <person name="Flint H.J."/>
        </authorList>
    </citation>
    <scope>NUCLEOTIDE SEQUENCE</scope>
    <source>
        <strain evidence="5">CGMCC 1.18437</strain>
    </source>
</reference>
<dbReference type="EMBL" id="BNAJ01000002">
    <property type="protein sequence ID" value="GHF35817.1"/>
    <property type="molecule type" value="Genomic_DNA"/>
</dbReference>
<dbReference type="SUPFAM" id="SSF48208">
    <property type="entry name" value="Six-hairpin glycosidases"/>
    <property type="match status" value="1"/>
</dbReference>
<dbReference type="PANTHER" id="PTHR31084">
    <property type="entry name" value="ALPHA-L-FUCOSIDASE 2"/>
    <property type="match status" value="1"/>
</dbReference>
<feature type="domain" description="Glycosyl hydrolase family 95 catalytic" evidence="4">
    <location>
        <begin position="291"/>
        <end position="690"/>
    </location>
</feature>
<dbReference type="InterPro" id="IPR027414">
    <property type="entry name" value="GH95_N_dom"/>
</dbReference>
<evidence type="ECO:0000313" key="8">
    <source>
        <dbReference type="Proteomes" id="UP000619376"/>
    </source>
</evidence>
<feature type="domain" description="Alpha fucosidase A-like C-terminal" evidence="3">
    <location>
        <begin position="692"/>
        <end position="746"/>
    </location>
</feature>
<feature type="region of interest" description="Disordered" evidence="1">
    <location>
        <begin position="767"/>
        <end position="789"/>
    </location>
</feature>
<sequence length="789" mass="86303">MTTSSTLWYIRPADDWNEALPLGNGRLGAMLHGAVDGDPYGERFDLNEGTLWSGLPRDDVNYGARRYLPAVRALLREERWHDAQQLIEAHLEGRLGEAYQPLGTLRVHRVGGQEAPGEYRRTLDLSGAVHTVQLGPERRDTFISAPDHVLVSRWSGLDAAARHVVTLESPHPSRVDGQTGDLHLHVHLPTRVMDAFPWLPPHPEPVLYEPGLGLEGHGLVRVAATDGRVTVHSPDAGLPAQLRIEGASEFTLLFTAASSFAGWNVAPQPSDPEPRARCIRVLDAAAALGTDALAERHRQDHAALFGRVTLDLGGHGRADIPTDERLRQYAGGQADPDLERLYFDYGRYLLIACSRPGGQPATLQGLWNPHVQPPWQSDYTININTQMNYWPAEPCALGELSEPLETMLHELAASGQRTARVNYGAGGWAAHHNTDLWRMSTPTGGDASWAMWPLGGAWLSRQLWERQLFRPDLDVLARDWPVLEGVARFLLDWLVEEPGGTLGTSPSTSPENRFLDAEGRPCAVSESSTMDLSLIRDLLQIAVQAAETLDTAAELRQEIALALPRLRPLEVGERGELLEWSRPFPESEPGHRHVSHLYGLYPAHLWADRPDLRAAARRSLELRLASGGGHTGWSAAWLLNLHARLHDGAAAAAMLRQLLSKSTLPNLFDNHPPFQIDGNFGGTAGIAELLLQSQGGEMRLLPALPPQWSRGTVTGLRARGGLSVDLTWQDGLLTEVTLRRVAGDPARPVDVHTPDRHIRVTVDSAAPVTLGPSLTPPSAPPGALSLETP</sequence>
<evidence type="ECO:0000259" key="3">
    <source>
        <dbReference type="Pfam" id="PF21307"/>
    </source>
</evidence>
<evidence type="ECO:0000256" key="1">
    <source>
        <dbReference type="SAM" id="MobiDB-lite"/>
    </source>
</evidence>
<evidence type="ECO:0000313" key="5">
    <source>
        <dbReference type="EMBL" id="GHF35817.1"/>
    </source>
</evidence>
<comment type="caution">
    <text evidence="6">The sequence shown here is derived from an EMBL/GenBank/DDBJ whole genome shotgun (WGS) entry which is preliminary data.</text>
</comment>
<dbReference type="PIRSF" id="PIRSF007663">
    <property type="entry name" value="UCP007663"/>
    <property type="match status" value="1"/>
</dbReference>
<keyword evidence="6" id="KW-0378">Hydrolase</keyword>
<dbReference type="InterPro" id="IPR012341">
    <property type="entry name" value="6hp_glycosidase-like_sf"/>
</dbReference>
<dbReference type="Gene3D" id="1.50.10.10">
    <property type="match status" value="1"/>
</dbReference>
<dbReference type="Pfam" id="PF22124">
    <property type="entry name" value="Glyco_hydro_95_cat"/>
    <property type="match status" value="1"/>
</dbReference>
<dbReference type="GO" id="GO:0005975">
    <property type="term" value="P:carbohydrate metabolic process"/>
    <property type="evidence" value="ECO:0007669"/>
    <property type="project" value="InterPro"/>
</dbReference>
<evidence type="ECO:0000259" key="4">
    <source>
        <dbReference type="Pfam" id="PF22124"/>
    </source>
</evidence>
<dbReference type="InterPro" id="IPR054363">
    <property type="entry name" value="GH95_cat"/>
</dbReference>
<dbReference type="GO" id="GO:0004560">
    <property type="term" value="F:alpha-L-fucosidase activity"/>
    <property type="evidence" value="ECO:0007669"/>
    <property type="project" value="UniProtKB-EC"/>
</dbReference>
<dbReference type="AlphaFoldDB" id="A0A7W8KG65"/>
<gene>
    <name evidence="5" type="ORF">GCM10017781_10450</name>
    <name evidence="6" type="ORF">HNQ07_001416</name>
</gene>
<dbReference type="EMBL" id="JACHFK010000002">
    <property type="protein sequence ID" value="MBB5375959.1"/>
    <property type="molecule type" value="Genomic_DNA"/>
</dbReference>
<evidence type="ECO:0000313" key="7">
    <source>
        <dbReference type="Proteomes" id="UP000539473"/>
    </source>
</evidence>
<accession>A0A7W8KG65</accession>